<dbReference type="PANTHER" id="PTHR42760">
    <property type="entry name" value="SHORT-CHAIN DEHYDROGENASES/REDUCTASES FAMILY MEMBER"/>
    <property type="match status" value="1"/>
</dbReference>
<accession>A0A518EWP5</accession>
<evidence type="ECO:0000256" key="1">
    <source>
        <dbReference type="ARBA" id="ARBA00006484"/>
    </source>
</evidence>
<dbReference type="EC" id="1.1.1.100" evidence="3"/>
<protein>
    <submittedName>
        <fullName evidence="3">3-oxoacyl-[acyl-carrier-protein] reductase FabG</fullName>
        <ecNumber evidence="3">1.1.1.100</ecNumber>
    </submittedName>
</protein>
<proteinExistence type="inferred from homology"/>
<comment type="similarity">
    <text evidence="1 2">Belongs to the short-chain dehydrogenases/reductases (SDR) family.</text>
</comment>
<reference evidence="3 4" key="1">
    <citation type="submission" date="2019-02" db="EMBL/GenBank/DDBJ databases">
        <title>Deep-cultivation of Planctomycetes and their phenomic and genomic characterization uncovers novel biology.</title>
        <authorList>
            <person name="Wiegand S."/>
            <person name="Jogler M."/>
            <person name="Boedeker C."/>
            <person name="Pinto D."/>
            <person name="Vollmers J."/>
            <person name="Rivas-Marin E."/>
            <person name="Kohn T."/>
            <person name="Peeters S.H."/>
            <person name="Heuer A."/>
            <person name="Rast P."/>
            <person name="Oberbeckmann S."/>
            <person name="Bunk B."/>
            <person name="Jeske O."/>
            <person name="Meyerdierks A."/>
            <person name="Storesund J.E."/>
            <person name="Kallscheuer N."/>
            <person name="Luecker S."/>
            <person name="Lage O.M."/>
            <person name="Pohl T."/>
            <person name="Merkel B.J."/>
            <person name="Hornburger P."/>
            <person name="Mueller R.-W."/>
            <person name="Bruemmer F."/>
            <person name="Labrenz M."/>
            <person name="Spormann A.M."/>
            <person name="Op den Camp H."/>
            <person name="Overmann J."/>
            <person name="Amann R."/>
            <person name="Jetten M.S.M."/>
            <person name="Mascher T."/>
            <person name="Medema M.H."/>
            <person name="Devos D.P."/>
            <person name="Kaster A.-K."/>
            <person name="Ovreas L."/>
            <person name="Rohde M."/>
            <person name="Galperin M.Y."/>
            <person name="Jogler C."/>
        </authorList>
    </citation>
    <scope>NUCLEOTIDE SEQUENCE [LARGE SCALE GENOMIC DNA]</scope>
    <source>
        <strain evidence="3 4">Poly30</strain>
    </source>
</reference>
<dbReference type="PANTHER" id="PTHR42760:SF40">
    <property type="entry name" value="3-OXOACYL-[ACYL-CARRIER-PROTEIN] REDUCTASE, CHLOROPLASTIC"/>
    <property type="match status" value="1"/>
</dbReference>
<dbReference type="Gene3D" id="3.40.50.720">
    <property type="entry name" value="NAD(P)-binding Rossmann-like Domain"/>
    <property type="match status" value="1"/>
</dbReference>
<evidence type="ECO:0000313" key="4">
    <source>
        <dbReference type="Proteomes" id="UP000320390"/>
    </source>
</evidence>
<dbReference type="RefSeq" id="WP_419190403.1">
    <property type="nucleotide sequence ID" value="NZ_CP036434.1"/>
</dbReference>
<sequence>MGPGEAKKSGAGFSSLVGSLSVRHKGKHALVTGAGTGIGRAIALRLAAEGASVSLLARDESRLEETVAEARALGASGLLHTDSCDIRDLDSVRGCLRSAADALGPFDFVIANAGIGGSNGPGFQSDEEPDRFHDLVATNLSGTYHTFRAAIPHLRSPKDADADEDEDDGPRFAGDRRHLVAVASILARIGVVGYTGYCASKAGIGGLVRALSAELAPDEVQVNAIAPGWVDTAMARQGIEGMAKGLGLTFDEAHALAMKDVPLGRMGQPEDVAGLVAWLVSRDAHGVTGQTIDMNGGAFML</sequence>
<dbReference type="SUPFAM" id="SSF51735">
    <property type="entry name" value="NAD(P)-binding Rossmann-fold domains"/>
    <property type="match status" value="1"/>
</dbReference>
<dbReference type="PRINTS" id="PR00080">
    <property type="entry name" value="SDRFAMILY"/>
</dbReference>
<gene>
    <name evidence="3" type="primary">fabG_8</name>
    <name evidence="3" type="ORF">Poly30_40460</name>
</gene>
<dbReference type="InterPro" id="IPR002347">
    <property type="entry name" value="SDR_fam"/>
</dbReference>
<evidence type="ECO:0000256" key="2">
    <source>
        <dbReference type="RuleBase" id="RU000363"/>
    </source>
</evidence>
<dbReference type="InterPro" id="IPR020904">
    <property type="entry name" value="Sc_DH/Rdtase_CS"/>
</dbReference>
<dbReference type="AlphaFoldDB" id="A0A518EWP5"/>
<keyword evidence="3" id="KW-0560">Oxidoreductase</keyword>
<dbReference type="CDD" id="cd05233">
    <property type="entry name" value="SDR_c"/>
    <property type="match status" value="1"/>
</dbReference>
<name>A0A518EWP5_9BACT</name>
<dbReference type="GO" id="GO:0004316">
    <property type="term" value="F:3-oxoacyl-[acyl-carrier-protein] reductase (NADPH) activity"/>
    <property type="evidence" value="ECO:0007669"/>
    <property type="project" value="UniProtKB-EC"/>
</dbReference>
<evidence type="ECO:0000313" key="3">
    <source>
        <dbReference type="EMBL" id="QDV08498.1"/>
    </source>
</evidence>
<dbReference type="PROSITE" id="PS00061">
    <property type="entry name" value="ADH_SHORT"/>
    <property type="match status" value="1"/>
</dbReference>
<dbReference type="Proteomes" id="UP000320390">
    <property type="component" value="Chromosome"/>
</dbReference>
<dbReference type="PRINTS" id="PR00081">
    <property type="entry name" value="GDHRDH"/>
</dbReference>
<dbReference type="GO" id="GO:0030497">
    <property type="term" value="P:fatty acid elongation"/>
    <property type="evidence" value="ECO:0007669"/>
    <property type="project" value="TreeGrafter"/>
</dbReference>
<dbReference type="FunFam" id="3.40.50.720:FF:000084">
    <property type="entry name" value="Short-chain dehydrogenase reductase"/>
    <property type="match status" value="1"/>
</dbReference>
<dbReference type="Pfam" id="PF00106">
    <property type="entry name" value="adh_short"/>
    <property type="match status" value="1"/>
</dbReference>
<dbReference type="EMBL" id="CP036434">
    <property type="protein sequence ID" value="QDV08498.1"/>
    <property type="molecule type" value="Genomic_DNA"/>
</dbReference>
<dbReference type="InterPro" id="IPR036291">
    <property type="entry name" value="NAD(P)-bd_dom_sf"/>
</dbReference>
<organism evidence="3 4">
    <name type="scientific">Saltatorellus ferox</name>
    <dbReference type="NCBI Taxonomy" id="2528018"/>
    <lineage>
        <taxon>Bacteria</taxon>
        <taxon>Pseudomonadati</taxon>
        <taxon>Planctomycetota</taxon>
        <taxon>Planctomycetia</taxon>
        <taxon>Planctomycetia incertae sedis</taxon>
        <taxon>Saltatorellus</taxon>
    </lineage>
</organism>
<keyword evidence="4" id="KW-1185">Reference proteome</keyword>